<organism evidence="1 2">
    <name type="scientific">Paraglaciecola mesophila</name>
    <dbReference type="NCBI Taxonomy" id="197222"/>
    <lineage>
        <taxon>Bacteria</taxon>
        <taxon>Pseudomonadati</taxon>
        <taxon>Pseudomonadota</taxon>
        <taxon>Gammaproteobacteria</taxon>
        <taxon>Alteromonadales</taxon>
        <taxon>Alteromonadaceae</taxon>
        <taxon>Paraglaciecola</taxon>
    </lineage>
</organism>
<dbReference type="InterPro" id="IPR043519">
    <property type="entry name" value="NT_sf"/>
</dbReference>
<dbReference type="RefSeq" id="WP_033186478.1">
    <property type="nucleotide sequence ID" value="NZ_JBBMQS010000011.1"/>
</dbReference>
<dbReference type="SUPFAM" id="SSF81301">
    <property type="entry name" value="Nucleotidyltransferase"/>
    <property type="match status" value="1"/>
</dbReference>
<dbReference type="Gene3D" id="1.20.120.330">
    <property type="entry name" value="Nucleotidyltransferases domain 2"/>
    <property type="match status" value="1"/>
</dbReference>
<protein>
    <submittedName>
        <fullName evidence="1">Aminoglycoside 6-adenylyltransferase</fullName>
    </submittedName>
</protein>
<sequence length="276" mass="31292">MLNKITSALPHHLSFLKRIIRLTQQNEQFCGLSISGSASTNNLDKYSDLDLVLAVKPQHYEALARQRKELAASYGELLGCFTGEHVGEPKVLICLYQEGDELLHVDLKFVPLPEVVQRVDNPIVLWEEDSQLSNIYQGSDGHYPIQSLQWYEDRFWVWVHYGAARIGRGELFEAFEFVSFLRQTVIAPLAKKAHGLEPNGVRRIEQKLPELANELKGILPSMDKAELKSCLYALADLYIHYREMLSTDLASKGFDSEQVNVNQKAQTASLTYLANI</sequence>
<proteinExistence type="predicted"/>
<comment type="caution">
    <text evidence="1">The sequence shown here is derived from an EMBL/GenBank/DDBJ whole genome shotgun (WGS) entry which is preliminary data.</text>
</comment>
<dbReference type="Proteomes" id="UP001461163">
    <property type="component" value="Unassembled WGS sequence"/>
</dbReference>
<evidence type="ECO:0000313" key="2">
    <source>
        <dbReference type="Proteomes" id="UP001461163"/>
    </source>
</evidence>
<evidence type="ECO:0000313" key="1">
    <source>
        <dbReference type="EMBL" id="MEM5499106.1"/>
    </source>
</evidence>
<name>A0ABU9SZ13_9ALTE</name>
<reference evidence="1 2" key="1">
    <citation type="submission" date="2024-03" db="EMBL/GenBank/DDBJ databases">
        <title>Community enrichment and isolation of bacterial strains for fucoidan degradation.</title>
        <authorList>
            <person name="Sichert A."/>
        </authorList>
    </citation>
    <scope>NUCLEOTIDE SEQUENCE [LARGE SCALE GENOMIC DNA]</scope>
    <source>
        <strain evidence="1 2">AS12</strain>
    </source>
</reference>
<keyword evidence="2" id="KW-1185">Reference proteome</keyword>
<accession>A0ABU9SZ13</accession>
<dbReference type="EMBL" id="JBBMQS010000011">
    <property type="protein sequence ID" value="MEM5499106.1"/>
    <property type="molecule type" value="Genomic_DNA"/>
</dbReference>
<gene>
    <name evidence="1" type="ORF">WNY77_16970</name>
</gene>
<dbReference type="Gene3D" id="3.30.460.10">
    <property type="entry name" value="Beta Polymerase, domain 2"/>
    <property type="match status" value="1"/>
</dbReference>